<accession>A0AA96LSQ3</accession>
<dbReference type="KEGG" id="proo:MJB10_03545"/>
<dbReference type="InterPro" id="IPR036388">
    <property type="entry name" value="WH-like_DNA-bd_sf"/>
</dbReference>
<dbReference type="SUPFAM" id="SSF46785">
    <property type="entry name" value="Winged helix' DNA-binding domain"/>
    <property type="match status" value="1"/>
</dbReference>
<reference evidence="2" key="1">
    <citation type="submission" date="2022-02" db="EMBL/GenBank/DDBJ databases">
        <title>Paenibacillus sp. MBLB1832 Whole Genome Shotgun Sequencing.</title>
        <authorList>
            <person name="Hwang C.Y."/>
            <person name="Cho E.-S."/>
            <person name="Seo M.-J."/>
        </authorList>
    </citation>
    <scope>NUCLEOTIDE SEQUENCE</scope>
    <source>
        <strain evidence="2">MBLB1832</strain>
    </source>
</reference>
<dbReference type="AlphaFoldDB" id="A0AA96LSQ3"/>
<evidence type="ECO:0000313" key="2">
    <source>
        <dbReference type="EMBL" id="WNR45223.1"/>
    </source>
</evidence>
<sequence length="201" mass="22888">MPQDKEIQESYYIESPEQATVLLNPLRGEIIAQLLEPGSAAEVARTLGETAQRINYHLKALEKAGLVQRVGTRQVRNLVEVLYRSIAKTFVLAESLSMNPETLQKLKDQSSLAHLVNTSERIRRDALLLMEQSDTGEEIPSATMQLQVQLGSEQQRQSFIEEYAAMVHQLVQRYSGVHQYNRNQEQVDYHVLLAIYPKPKD</sequence>
<name>A0AA96LSQ3_9BACL</name>
<proteinExistence type="predicted"/>
<dbReference type="InterPro" id="IPR036390">
    <property type="entry name" value="WH_DNA-bd_sf"/>
</dbReference>
<dbReference type="Gene3D" id="1.10.10.10">
    <property type="entry name" value="Winged helix-like DNA-binding domain superfamily/Winged helix DNA-binding domain"/>
    <property type="match status" value="1"/>
</dbReference>
<dbReference type="InterPro" id="IPR011991">
    <property type="entry name" value="ArsR-like_HTH"/>
</dbReference>
<dbReference type="Proteomes" id="UP001304650">
    <property type="component" value="Chromosome"/>
</dbReference>
<evidence type="ECO:0000256" key="1">
    <source>
        <dbReference type="ARBA" id="ARBA00023125"/>
    </source>
</evidence>
<dbReference type="GO" id="GO:0003677">
    <property type="term" value="F:DNA binding"/>
    <property type="evidence" value="ECO:0007669"/>
    <property type="project" value="UniProtKB-KW"/>
</dbReference>
<dbReference type="CDD" id="cd00090">
    <property type="entry name" value="HTH_ARSR"/>
    <property type="match status" value="1"/>
</dbReference>
<organism evidence="2 3">
    <name type="scientific">Paenibacillus roseopurpureus</name>
    <dbReference type="NCBI Taxonomy" id="2918901"/>
    <lineage>
        <taxon>Bacteria</taxon>
        <taxon>Bacillati</taxon>
        <taxon>Bacillota</taxon>
        <taxon>Bacilli</taxon>
        <taxon>Bacillales</taxon>
        <taxon>Paenibacillaceae</taxon>
        <taxon>Paenibacillus</taxon>
    </lineage>
</organism>
<dbReference type="RefSeq" id="WP_314801789.1">
    <property type="nucleotide sequence ID" value="NZ_CP130319.1"/>
</dbReference>
<dbReference type="EMBL" id="CP130319">
    <property type="protein sequence ID" value="WNR45223.1"/>
    <property type="molecule type" value="Genomic_DNA"/>
</dbReference>
<dbReference type="Pfam" id="PF12840">
    <property type="entry name" value="HTH_20"/>
    <property type="match status" value="1"/>
</dbReference>
<gene>
    <name evidence="2" type="ORF">MJB10_03545</name>
</gene>
<evidence type="ECO:0000313" key="3">
    <source>
        <dbReference type="Proteomes" id="UP001304650"/>
    </source>
</evidence>
<keyword evidence="1" id="KW-0238">DNA-binding</keyword>
<protein>
    <submittedName>
        <fullName evidence="2">Helix-turn-helix domain-containing protein</fullName>
    </submittedName>
</protein>
<keyword evidence="3" id="KW-1185">Reference proteome</keyword>